<dbReference type="AlphaFoldDB" id="A0A2M7XG14"/>
<keyword evidence="1" id="KW-1133">Transmembrane helix</keyword>
<dbReference type="EMBL" id="PFWT01000007">
    <property type="protein sequence ID" value="PJA46814.1"/>
    <property type="molecule type" value="Genomic_DNA"/>
</dbReference>
<evidence type="ECO:0000313" key="3">
    <source>
        <dbReference type="Proteomes" id="UP000231263"/>
    </source>
</evidence>
<feature type="transmembrane region" description="Helical" evidence="1">
    <location>
        <begin position="104"/>
        <end position="130"/>
    </location>
</feature>
<keyword evidence="1" id="KW-0812">Transmembrane</keyword>
<sequence>MTEAIFQYFSQFSPELATFILSAFPITELRLTIPVAIRVWGVNPYNAFGLAVLGNLVPFFPLYYGLDQLRKLSKKHTPWLTRIIDNAVSRAHNKVEKKYARYGALALFLFTAIPLPLTGLWTATLSAIALKVPVKYAFIGIASGVVVAGVIMTIGSLGSEVLF</sequence>
<reference evidence="3" key="1">
    <citation type="submission" date="2017-09" db="EMBL/GenBank/DDBJ databases">
        <title>Depth-based differentiation of microbial function through sediment-hosted aquifers and enrichment of novel symbionts in the deep terrestrial subsurface.</title>
        <authorList>
            <person name="Probst A.J."/>
            <person name="Ladd B."/>
            <person name="Jarett J.K."/>
            <person name="Geller-Mcgrath D.E."/>
            <person name="Sieber C.M.K."/>
            <person name="Emerson J.B."/>
            <person name="Anantharaman K."/>
            <person name="Thomas B.C."/>
            <person name="Malmstrom R."/>
            <person name="Stieglmeier M."/>
            <person name="Klingl A."/>
            <person name="Woyke T."/>
            <person name="Ryan C.M."/>
            <person name="Banfield J.F."/>
        </authorList>
    </citation>
    <scope>NUCLEOTIDE SEQUENCE [LARGE SCALE GENOMIC DNA]</scope>
</reference>
<name>A0A2M7XG14_9BACT</name>
<protein>
    <submittedName>
        <fullName evidence="2">Ligand-binding protein SH3</fullName>
    </submittedName>
</protein>
<feature type="transmembrane region" description="Helical" evidence="1">
    <location>
        <begin position="47"/>
        <end position="66"/>
    </location>
</feature>
<dbReference type="Pfam" id="PF06695">
    <property type="entry name" value="Sm_multidrug_ex"/>
    <property type="match status" value="1"/>
</dbReference>
<keyword evidence="1" id="KW-0472">Membrane</keyword>
<accession>A0A2M7XG14</accession>
<feature type="transmembrane region" description="Helical" evidence="1">
    <location>
        <begin position="136"/>
        <end position="157"/>
    </location>
</feature>
<evidence type="ECO:0000256" key="1">
    <source>
        <dbReference type="SAM" id="Phobius"/>
    </source>
</evidence>
<dbReference type="InterPro" id="IPR009577">
    <property type="entry name" value="Sm_multidrug_ex"/>
</dbReference>
<gene>
    <name evidence="2" type="ORF">CO173_01160</name>
</gene>
<evidence type="ECO:0000313" key="2">
    <source>
        <dbReference type="EMBL" id="PJA46814.1"/>
    </source>
</evidence>
<organism evidence="2 3">
    <name type="scientific">Candidatus Uhrbacteria bacterium CG_4_9_14_3_um_filter_41_35</name>
    <dbReference type="NCBI Taxonomy" id="1975034"/>
    <lineage>
        <taxon>Bacteria</taxon>
        <taxon>Candidatus Uhriibacteriota</taxon>
    </lineage>
</organism>
<dbReference type="Proteomes" id="UP000231263">
    <property type="component" value="Unassembled WGS sequence"/>
</dbReference>
<dbReference type="PANTHER" id="PTHR36007">
    <property type="entry name" value="TRANSPORT PROTEIN-RELATED"/>
    <property type="match status" value="1"/>
</dbReference>
<proteinExistence type="predicted"/>
<dbReference type="PANTHER" id="PTHR36007:SF2">
    <property type="entry name" value="TRANSPORT PROTEIN-RELATED"/>
    <property type="match status" value="1"/>
</dbReference>
<comment type="caution">
    <text evidence="2">The sequence shown here is derived from an EMBL/GenBank/DDBJ whole genome shotgun (WGS) entry which is preliminary data.</text>
</comment>